<reference evidence="2 3" key="1">
    <citation type="submission" date="2020-08" db="EMBL/GenBank/DDBJ databases">
        <title>Genome sequence of Diaphorobacter aerolatus KACC 16536T.</title>
        <authorList>
            <person name="Hyun D.-W."/>
            <person name="Bae J.-W."/>
        </authorList>
    </citation>
    <scope>NUCLEOTIDE SEQUENCE [LARGE SCALE GENOMIC DNA]</scope>
    <source>
        <strain evidence="2 3">KACC 16536</strain>
    </source>
</reference>
<dbReference type="Pfam" id="PF03929">
    <property type="entry name" value="PepSY_TM"/>
    <property type="match status" value="1"/>
</dbReference>
<evidence type="ECO:0000313" key="3">
    <source>
        <dbReference type="Proteomes" id="UP000516028"/>
    </source>
</evidence>
<dbReference type="EMBL" id="CP060783">
    <property type="protein sequence ID" value="QNP48170.1"/>
    <property type="molecule type" value="Genomic_DNA"/>
</dbReference>
<organism evidence="2 3">
    <name type="scientific">Diaphorobacter aerolatus</name>
    <dbReference type="NCBI Taxonomy" id="1288495"/>
    <lineage>
        <taxon>Bacteria</taxon>
        <taxon>Pseudomonadati</taxon>
        <taxon>Pseudomonadota</taxon>
        <taxon>Betaproteobacteria</taxon>
        <taxon>Burkholderiales</taxon>
        <taxon>Comamonadaceae</taxon>
        <taxon>Diaphorobacter</taxon>
    </lineage>
</organism>
<dbReference type="RefSeq" id="WP_187723845.1">
    <property type="nucleotide sequence ID" value="NZ_CP060783.1"/>
</dbReference>
<name>A0A7H0GIQ4_9BURK</name>
<dbReference type="PANTHER" id="PTHR34219">
    <property type="entry name" value="IRON-REGULATED INNER MEMBRANE PROTEIN-RELATED"/>
    <property type="match status" value="1"/>
</dbReference>
<evidence type="ECO:0000313" key="2">
    <source>
        <dbReference type="EMBL" id="QNP48170.1"/>
    </source>
</evidence>
<evidence type="ECO:0000256" key="1">
    <source>
        <dbReference type="SAM" id="Phobius"/>
    </source>
</evidence>
<keyword evidence="1" id="KW-0472">Membrane</keyword>
<keyword evidence="1" id="KW-0812">Transmembrane</keyword>
<dbReference type="AlphaFoldDB" id="A0A7H0GIQ4"/>
<feature type="transmembrane region" description="Helical" evidence="1">
    <location>
        <begin position="156"/>
        <end position="178"/>
    </location>
</feature>
<accession>A0A7H0GIQ4</accession>
<proteinExistence type="predicted"/>
<sequence length="416" mass="46528">MRQIFVTLHKWAGLLIAGFLVMSGLTGAVISWDHELDELLNAHLTTARATGPALPSLELARQIEARHPQVTVVAIPMAAEPGHSLVFGVEPRFDPVADRHFEPGFNQVFVDPASGEELGRRAWGSVWPINRENFVSFLYELHYSLHLPTLWGIDRWGTWLMGLIALIWTVDCFTGFYLTLPARRTRSGEVSAPQPGKTWWRRWMPAWKIRRGTGFYKLNFDLHRAFGLWTWALLLVIAFTAFSLNLYREVFFPAMSLVSDVTPTPFEQRLPAPANQPVNPVLSYANALEVSTKEAQHRGWTAPVGKLLYARLFGIYVAQFYTPDDEHGAGGVGHPMLFVDALNGQILGSTEPWKGTAADLFVQAQFPLHSGRILGLPGRILISTMGIVVAALSVTGVVIWLRKRRARGHLPQKTPR</sequence>
<keyword evidence="3" id="KW-1185">Reference proteome</keyword>
<feature type="transmembrane region" description="Helical" evidence="1">
    <location>
        <begin position="12"/>
        <end position="32"/>
    </location>
</feature>
<dbReference type="PANTHER" id="PTHR34219:SF5">
    <property type="entry name" value="BLR4505 PROTEIN"/>
    <property type="match status" value="1"/>
</dbReference>
<dbReference type="InterPro" id="IPR005625">
    <property type="entry name" value="PepSY-ass_TM"/>
</dbReference>
<keyword evidence="1" id="KW-1133">Transmembrane helix</keyword>
<dbReference type="Proteomes" id="UP000516028">
    <property type="component" value="Chromosome"/>
</dbReference>
<feature type="transmembrane region" description="Helical" evidence="1">
    <location>
        <begin position="380"/>
        <end position="401"/>
    </location>
</feature>
<gene>
    <name evidence="2" type="ORF">H9K75_19425</name>
</gene>
<dbReference type="KEGG" id="daer:H9K75_19425"/>
<protein>
    <submittedName>
        <fullName evidence="2">PepSY domain-containing protein</fullName>
    </submittedName>
</protein>
<feature type="transmembrane region" description="Helical" evidence="1">
    <location>
        <begin position="226"/>
        <end position="247"/>
    </location>
</feature>